<accession>A0A383RQ34</accession>
<protein>
    <submittedName>
        <fullName evidence="1">Uncharacterized protein</fullName>
    </submittedName>
</protein>
<dbReference type="AlphaFoldDB" id="A0A383RQ34"/>
<dbReference type="EMBL" id="UNOZ01000008">
    <property type="protein sequence ID" value="SYX89180.1"/>
    <property type="molecule type" value="Genomic_DNA"/>
</dbReference>
<proteinExistence type="predicted"/>
<reference evidence="2" key="1">
    <citation type="submission" date="2018-08" db="EMBL/GenBank/DDBJ databases">
        <authorList>
            <person name="Blom J."/>
        </authorList>
    </citation>
    <scope>NUCLEOTIDE SEQUENCE [LARGE SCALE GENOMIC DNA]</scope>
    <source>
        <strain evidence="2">CCOS 865</strain>
    </source>
</reference>
<keyword evidence="2" id="KW-1185">Reference proteome</keyword>
<evidence type="ECO:0000313" key="1">
    <source>
        <dbReference type="EMBL" id="SYX89180.1"/>
    </source>
</evidence>
<organism evidence="1 2">
    <name type="scientific">Pseudomonas reidholzensis</name>
    <dbReference type="NCBI Taxonomy" id="1785162"/>
    <lineage>
        <taxon>Bacteria</taxon>
        <taxon>Pseudomonadati</taxon>
        <taxon>Pseudomonadota</taxon>
        <taxon>Gammaproteobacteria</taxon>
        <taxon>Pseudomonadales</taxon>
        <taxon>Pseudomonadaceae</taxon>
        <taxon>Pseudomonas</taxon>
    </lineage>
</organism>
<sequence length="125" mass="14016">MVDGLSLTERLSLEILRDLGPMPMGKAFGVLMMQREPLPFLGDLMFHALLRPLIDAERPLIHEGEQQLAWPQRVVSLTEEGERVLAGQAYGLELIGQERWVGGVRLVPGQAHWALDEALQPVWRG</sequence>
<evidence type="ECO:0000313" key="2">
    <source>
        <dbReference type="Proteomes" id="UP000263595"/>
    </source>
</evidence>
<name>A0A383RQ34_9PSED</name>
<dbReference type="Proteomes" id="UP000263595">
    <property type="component" value="Unassembled WGS sequence"/>
</dbReference>
<gene>
    <name evidence="1" type="ORF">CCOS865_01420</name>
</gene>